<dbReference type="EMBL" id="KM677185">
    <property type="protein sequence ID" value="AIX12681.1"/>
    <property type="molecule type" value="Genomic_DNA"/>
</dbReference>
<dbReference type="OrthoDB" id="15058at10239"/>
<reference evidence="1 2" key="1">
    <citation type="journal article" date="2015" name="Appl. Environ. Microbiol.">
        <title>Lactococcal 949 group phages recognize a carbohydrate receptor on the host cell surface.</title>
        <authorList>
            <person name="Mahony J."/>
            <person name="Randazzo W."/>
            <person name="Neve H."/>
            <person name="Settanni L."/>
            <person name="van Sinderen D."/>
        </authorList>
    </citation>
    <scope>NUCLEOTIDE SEQUENCE [LARGE SCALE GENOMIC DNA]</scope>
    <source>
        <strain evidence="1">WRP3</strain>
    </source>
</reference>
<dbReference type="KEGG" id="vg:24722444"/>
<name>A0A0D3MT96_9CAUD</name>
<accession>A0A0D3MT96</accession>
<keyword evidence="2" id="KW-1185">Reference proteome</keyword>
<protein>
    <submittedName>
        <fullName evidence="1">Uncharacterized protein</fullName>
    </submittedName>
</protein>
<evidence type="ECO:0000313" key="2">
    <source>
        <dbReference type="Proteomes" id="UP000032686"/>
    </source>
</evidence>
<sequence>MTFLAKNGIIYSILIRKEDVKINTGINDFLERDIDFTNYNIVRNIILNKQTIIEAVTYQQRSKFLSFENREFDIELVEYVDNIYSKLDEYIEICNFNKKNTKLIKMLLGGVSIENIAKELNMKSNEVVFNRVRRMAFKINSVAVKDKRKNNEIKIT</sequence>
<evidence type="ECO:0000313" key="1">
    <source>
        <dbReference type="EMBL" id="AIX12681.1"/>
    </source>
</evidence>
<proteinExistence type="predicted"/>
<dbReference type="Proteomes" id="UP000032686">
    <property type="component" value="Segment"/>
</dbReference>
<dbReference type="GeneID" id="24722444"/>
<gene>
    <name evidence="1" type="ORF">WRP3_178</name>
</gene>
<dbReference type="RefSeq" id="YP_009147835.1">
    <property type="nucleotide sequence ID" value="NC_027341.1"/>
</dbReference>
<organism evidence="1 2">
    <name type="scientific">Lactococcus phage WRP3</name>
    <dbReference type="NCBI Taxonomy" id="1560313"/>
    <lineage>
        <taxon>Viruses</taxon>
        <taxon>Duplodnaviria</taxon>
        <taxon>Heunggongvirae</taxon>
        <taxon>Uroviricota</taxon>
        <taxon>Caudoviricetes</taxon>
        <taxon>Audreyjarvisvirus</taxon>
        <taxon>Audreyjarvisvirus WRP3</taxon>
    </lineage>
</organism>